<dbReference type="SUPFAM" id="SSF53474">
    <property type="entry name" value="alpha/beta-Hydrolases"/>
    <property type="match status" value="1"/>
</dbReference>
<evidence type="ECO:0000313" key="13">
    <source>
        <dbReference type="EMBL" id="TRY76592.1"/>
    </source>
</evidence>
<evidence type="ECO:0000256" key="10">
    <source>
        <dbReference type="ARBA" id="ARBA00048656"/>
    </source>
</evidence>
<dbReference type="STRING" id="6832.A0A553PFY5"/>
<dbReference type="GO" id="GO:0005737">
    <property type="term" value="C:cytoplasm"/>
    <property type="evidence" value="ECO:0007669"/>
    <property type="project" value="UniProtKB-SubCell"/>
</dbReference>
<evidence type="ECO:0000256" key="6">
    <source>
        <dbReference type="ARBA" id="ARBA00022832"/>
    </source>
</evidence>
<dbReference type="EC" id="3.1.2.22" evidence="3"/>
<comment type="caution">
    <text evidence="13">The sequence shown here is derived from an EMBL/GenBank/DDBJ whole genome shotgun (WGS) entry which is preliminary data.</text>
</comment>
<keyword evidence="14" id="KW-1185">Reference proteome</keyword>
<evidence type="ECO:0000256" key="11">
    <source>
        <dbReference type="SAM" id="MobiDB-lite"/>
    </source>
</evidence>
<evidence type="ECO:0000256" key="4">
    <source>
        <dbReference type="ARBA" id="ARBA00022490"/>
    </source>
</evidence>
<dbReference type="PANTHER" id="PTHR10655:SF68">
    <property type="entry name" value="PALMITOYL-PROTEIN HYDROLASE"/>
    <property type="match status" value="1"/>
</dbReference>
<dbReference type="PANTHER" id="PTHR10655">
    <property type="entry name" value="LYSOPHOSPHOLIPASE-RELATED"/>
    <property type="match status" value="1"/>
</dbReference>
<sequence>MGDLLSKKFRHSAPSSPNHSQPSVSMASPNNTVTISPKGQHTSTFIFLHGLGDTGHGWASTLGEIRPSHMKIVCPTAPTMPVTLNSGFMMPAWFDLKSLDPEGPEDEAGLKKSRDFVDRLISDEVACGIPPERILLGGFSQGGALALFTGVASKTKIGGIVALSCWLPMNKSAASWIKNVDVPVLQCHGDCDPVVPFKWGQMTSALMKKFFRSHEFKTFQGLGHSSSADELETIQKFVETILK</sequence>
<dbReference type="Pfam" id="PF02230">
    <property type="entry name" value="Abhydrolase_2"/>
    <property type="match status" value="1"/>
</dbReference>
<evidence type="ECO:0000313" key="14">
    <source>
        <dbReference type="Proteomes" id="UP000318571"/>
    </source>
</evidence>
<evidence type="ECO:0000256" key="7">
    <source>
        <dbReference type="ARBA" id="ARBA00023098"/>
    </source>
</evidence>
<dbReference type="GO" id="GO:0008474">
    <property type="term" value="F:palmitoyl-(protein) hydrolase activity"/>
    <property type="evidence" value="ECO:0007669"/>
    <property type="project" value="UniProtKB-EC"/>
</dbReference>
<dbReference type="EMBL" id="VCGU01000004">
    <property type="protein sequence ID" value="TRY76592.1"/>
    <property type="molecule type" value="Genomic_DNA"/>
</dbReference>
<comment type="similarity">
    <text evidence="2">Belongs to the AB hydrolase superfamily. AB hydrolase 2 family.</text>
</comment>
<evidence type="ECO:0000256" key="1">
    <source>
        <dbReference type="ARBA" id="ARBA00004496"/>
    </source>
</evidence>
<accession>A0A553PFY5</accession>
<dbReference type="Proteomes" id="UP000318571">
    <property type="component" value="Chromosome 5"/>
</dbReference>
<dbReference type="OMA" id="GLTYPHK"/>
<proteinExistence type="inferred from homology"/>
<keyword evidence="6" id="KW-0276">Fatty acid metabolism</keyword>
<evidence type="ECO:0000256" key="9">
    <source>
        <dbReference type="ARBA" id="ARBA00047337"/>
    </source>
</evidence>
<evidence type="ECO:0000256" key="3">
    <source>
        <dbReference type="ARBA" id="ARBA00012423"/>
    </source>
</evidence>
<dbReference type="InterPro" id="IPR029058">
    <property type="entry name" value="AB_hydrolase_fold"/>
</dbReference>
<dbReference type="InterPro" id="IPR003140">
    <property type="entry name" value="PLipase/COase/thioEstase"/>
</dbReference>
<keyword evidence="7" id="KW-0443">Lipid metabolism</keyword>
<evidence type="ECO:0000256" key="5">
    <source>
        <dbReference type="ARBA" id="ARBA00022801"/>
    </source>
</evidence>
<dbReference type="FunFam" id="3.40.50.1820:FF:000010">
    <property type="entry name" value="Acyl-protein thioesterase 2"/>
    <property type="match status" value="1"/>
</dbReference>
<name>A0A553PFY5_TIGCA</name>
<evidence type="ECO:0000256" key="8">
    <source>
        <dbReference type="ARBA" id="ARBA00031195"/>
    </source>
</evidence>
<feature type="region of interest" description="Disordered" evidence="11">
    <location>
        <begin position="1"/>
        <end position="35"/>
    </location>
</feature>
<evidence type="ECO:0000256" key="2">
    <source>
        <dbReference type="ARBA" id="ARBA00006499"/>
    </source>
</evidence>
<gene>
    <name evidence="13" type="ORF">TCAL_00115</name>
</gene>
<dbReference type="GO" id="GO:0052689">
    <property type="term" value="F:carboxylic ester hydrolase activity"/>
    <property type="evidence" value="ECO:0007669"/>
    <property type="project" value="TreeGrafter"/>
</dbReference>
<keyword evidence="5" id="KW-0378">Hydrolase</keyword>
<keyword evidence="4" id="KW-0963">Cytoplasm</keyword>
<evidence type="ECO:0000259" key="12">
    <source>
        <dbReference type="Pfam" id="PF02230"/>
    </source>
</evidence>
<feature type="compositionally biased region" description="Polar residues" evidence="11">
    <location>
        <begin position="13"/>
        <end position="35"/>
    </location>
</feature>
<dbReference type="AlphaFoldDB" id="A0A553PFY5"/>
<organism evidence="13 14">
    <name type="scientific">Tigriopus californicus</name>
    <name type="common">Marine copepod</name>
    <dbReference type="NCBI Taxonomy" id="6832"/>
    <lineage>
        <taxon>Eukaryota</taxon>
        <taxon>Metazoa</taxon>
        <taxon>Ecdysozoa</taxon>
        <taxon>Arthropoda</taxon>
        <taxon>Crustacea</taxon>
        <taxon>Multicrustacea</taxon>
        <taxon>Hexanauplia</taxon>
        <taxon>Copepoda</taxon>
        <taxon>Harpacticoida</taxon>
        <taxon>Harpacticidae</taxon>
        <taxon>Tigriopus</taxon>
    </lineage>
</organism>
<dbReference type="Gene3D" id="3.40.50.1820">
    <property type="entry name" value="alpha/beta hydrolase"/>
    <property type="match status" value="1"/>
</dbReference>
<comment type="catalytic activity">
    <reaction evidence="10">
        <text>1-hexadecanoyl-sn-glycero-3-phosphocholine + H2O = sn-glycerol 3-phosphocholine + hexadecanoate + H(+)</text>
        <dbReference type="Rhea" id="RHEA:40435"/>
        <dbReference type="ChEBI" id="CHEBI:7896"/>
        <dbReference type="ChEBI" id="CHEBI:15377"/>
        <dbReference type="ChEBI" id="CHEBI:15378"/>
        <dbReference type="ChEBI" id="CHEBI:16870"/>
        <dbReference type="ChEBI" id="CHEBI:72998"/>
    </reaction>
    <physiologicalReaction direction="left-to-right" evidence="10">
        <dbReference type="Rhea" id="RHEA:40436"/>
    </physiologicalReaction>
</comment>
<comment type="catalytic activity">
    <reaction evidence="9">
        <text>S-hexadecanoyl-L-cysteinyl-[protein] + H2O = L-cysteinyl-[protein] + hexadecanoate + H(+)</text>
        <dbReference type="Rhea" id="RHEA:19233"/>
        <dbReference type="Rhea" id="RHEA-COMP:10131"/>
        <dbReference type="Rhea" id="RHEA-COMP:11032"/>
        <dbReference type="ChEBI" id="CHEBI:7896"/>
        <dbReference type="ChEBI" id="CHEBI:15377"/>
        <dbReference type="ChEBI" id="CHEBI:15378"/>
        <dbReference type="ChEBI" id="CHEBI:29950"/>
        <dbReference type="ChEBI" id="CHEBI:74151"/>
        <dbReference type="EC" id="3.1.2.22"/>
    </reaction>
</comment>
<feature type="domain" description="Phospholipase/carboxylesterase/thioesterase" evidence="12">
    <location>
        <begin position="31"/>
        <end position="241"/>
    </location>
</feature>
<reference evidence="13 14" key="1">
    <citation type="journal article" date="2018" name="Nat. Ecol. Evol.">
        <title>Genomic signatures of mitonuclear coevolution across populations of Tigriopus californicus.</title>
        <authorList>
            <person name="Barreto F.S."/>
            <person name="Watson E.T."/>
            <person name="Lima T.G."/>
            <person name="Willett C.S."/>
            <person name="Edmands S."/>
            <person name="Li W."/>
            <person name="Burton R.S."/>
        </authorList>
    </citation>
    <scope>NUCLEOTIDE SEQUENCE [LARGE SCALE GENOMIC DNA]</scope>
    <source>
        <strain evidence="13 14">San Diego</strain>
    </source>
</reference>
<dbReference type="InterPro" id="IPR050565">
    <property type="entry name" value="LYPA1-2/EST-like"/>
</dbReference>
<protein>
    <recommendedName>
        <fullName evidence="3">palmitoyl-protein hydrolase</fullName>
        <ecNumber evidence="3">3.1.2.22</ecNumber>
    </recommendedName>
    <alternativeName>
        <fullName evidence="8">Palmitoyl-protein hydrolase</fullName>
    </alternativeName>
</protein>
<comment type="subcellular location">
    <subcellularLocation>
        <location evidence="1">Cytoplasm</location>
    </subcellularLocation>
</comment>
<dbReference type="GO" id="GO:0006631">
    <property type="term" value="P:fatty acid metabolic process"/>
    <property type="evidence" value="ECO:0007669"/>
    <property type="project" value="UniProtKB-KW"/>
</dbReference>
<dbReference type="OrthoDB" id="2418081at2759"/>